<dbReference type="AlphaFoldDB" id="A0A2S7K0B1"/>
<accession>A0A2S7K0B1</accession>
<protein>
    <submittedName>
        <fullName evidence="2">Uncharacterized protein</fullName>
    </submittedName>
</protein>
<dbReference type="EMBL" id="PJCH01000015">
    <property type="protein sequence ID" value="PQA85940.1"/>
    <property type="molecule type" value="Genomic_DNA"/>
</dbReference>
<evidence type="ECO:0000256" key="1">
    <source>
        <dbReference type="SAM" id="Phobius"/>
    </source>
</evidence>
<keyword evidence="3" id="KW-1185">Reference proteome</keyword>
<keyword evidence="1" id="KW-1133">Transmembrane helix</keyword>
<name>A0A2S7K0B1_9PROT</name>
<dbReference type="Proteomes" id="UP000239504">
    <property type="component" value="Unassembled WGS sequence"/>
</dbReference>
<keyword evidence="1" id="KW-0472">Membrane</keyword>
<gene>
    <name evidence="2" type="ORF">CW354_16255</name>
</gene>
<comment type="caution">
    <text evidence="2">The sequence shown here is derived from an EMBL/GenBank/DDBJ whole genome shotgun (WGS) entry which is preliminary data.</text>
</comment>
<organism evidence="2 3">
    <name type="scientific">Hyphococcus luteus</name>
    <dbReference type="NCBI Taxonomy" id="2058213"/>
    <lineage>
        <taxon>Bacteria</taxon>
        <taxon>Pseudomonadati</taxon>
        <taxon>Pseudomonadota</taxon>
        <taxon>Alphaproteobacteria</taxon>
        <taxon>Parvularculales</taxon>
        <taxon>Parvularculaceae</taxon>
        <taxon>Hyphococcus</taxon>
    </lineage>
</organism>
<keyword evidence="1" id="KW-0812">Transmembrane</keyword>
<evidence type="ECO:0000313" key="3">
    <source>
        <dbReference type="Proteomes" id="UP000239504"/>
    </source>
</evidence>
<reference evidence="2 3" key="1">
    <citation type="submission" date="2017-12" db="EMBL/GenBank/DDBJ databases">
        <authorList>
            <person name="Hurst M.R.H."/>
        </authorList>
    </citation>
    <scope>NUCLEOTIDE SEQUENCE [LARGE SCALE GENOMIC DNA]</scope>
    <source>
        <strain evidence="2 3">SY-3-19</strain>
    </source>
</reference>
<feature type="transmembrane region" description="Helical" evidence="1">
    <location>
        <begin position="26"/>
        <end position="46"/>
    </location>
</feature>
<proteinExistence type="predicted"/>
<feature type="transmembrane region" description="Helical" evidence="1">
    <location>
        <begin position="90"/>
        <end position="107"/>
    </location>
</feature>
<sequence>MGDKQKIRPPQEAGRKKGESPMAEDIVVPFVVFASLAAVIISAFYFNFKKRRVVYDAIKVAIEKTGSVDPALVETIIRENVGPYADLRKGIILIAIASAFVALGLAIPAQEDALGPMLGVASFPGFVGFAYVLFHFFAPREPTV</sequence>
<feature type="transmembrane region" description="Helical" evidence="1">
    <location>
        <begin position="113"/>
        <end position="138"/>
    </location>
</feature>
<evidence type="ECO:0000313" key="2">
    <source>
        <dbReference type="EMBL" id="PQA85940.1"/>
    </source>
</evidence>